<dbReference type="Proteomes" id="UP000594800">
    <property type="component" value="Chromosome"/>
</dbReference>
<comment type="catalytic activity">
    <reaction evidence="9">
        <text>L-aspartate + O2 = iminosuccinate + H2O2</text>
        <dbReference type="Rhea" id="RHEA:25876"/>
        <dbReference type="ChEBI" id="CHEBI:15379"/>
        <dbReference type="ChEBI" id="CHEBI:16240"/>
        <dbReference type="ChEBI" id="CHEBI:29991"/>
        <dbReference type="ChEBI" id="CHEBI:77875"/>
        <dbReference type="EC" id="1.4.3.16"/>
    </reaction>
    <physiologicalReaction direction="left-to-right" evidence="9">
        <dbReference type="Rhea" id="RHEA:25877"/>
    </physiologicalReaction>
</comment>
<dbReference type="InterPro" id="IPR003953">
    <property type="entry name" value="FAD-dep_OxRdtase_2_FAD-bd"/>
</dbReference>
<comment type="subcellular location">
    <subcellularLocation>
        <location evidence="11">Cytoplasm</location>
    </subcellularLocation>
</comment>
<dbReference type="Gene3D" id="3.50.50.60">
    <property type="entry name" value="FAD/NAD(P)-binding domain"/>
    <property type="match status" value="1"/>
</dbReference>
<evidence type="ECO:0000256" key="8">
    <source>
        <dbReference type="ARBA" id="ARBA00023002"/>
    </source>
</evidence>
<dbReference type="InterPro" id="IPR015939">
    <property type="entry name" value="Fum_Rdtase/Succ_DH_flav-like_C"/>
</dbReference>
<keyword evidence="6 11" id="KW-0662">Pyridine nucleotide biosynthesis</keyword>
<evidence type="ECO:0000259" key="12">
    <source>
        <dbReference type="Pfam" id="PF00890"/>
    </source>
</evidence>
<name>A0A7S9LSF0_9RHOB</name>
<dbReference type="SUPFAM" id="SSF56425">
    <property type="entry name" value="Succinate dehydrogenase/fumarate reductase flavoprotein, catalytic domain"/>
    <property type="match status" value="1"/>
</dbReference>
<evidence type="ECO:0000313" key="15">
    <source>
        <dbReference type="Proteomes" id="UP000594800"/>
    </source>
</evidence>
<dbReference type="GO" id="GO:0034628">
    <property type="term" value="P:'de novo' NAD+ biosynthetic process from L-aspartate"/>
    <property type="evidence" value="ECO:0007669"/>
    <property type="project" value="TreeGrafter"/>
</dbReference>
<evidence type="ECO:0000256" key="6">
    <source>
        <dbReference type="ARBA" id="ARBA00022642"/>
    </source>
</evidence>
<comment type="function">
    <text evidence="11">Catalyzes the oxidation of L-aspartate to iminoaspartate.</text>
</comment>
<comment type="similarity">
    <text evidence="3 11">Belongs to the FAD-dependent oxidoreductase 2 family. NadB subfamily.</text>
</comment>
<proteinExistence type="inferred from homology"/>
<keyword evidence="15" id="KW-1185">Reference proteome</keyword>
<dbReference type="NCBIfam" id="NF005701">
    <property type="entry name" value="PRK07512.1"/>
    <property type="match status" value="1"/>
</dbReference>
<feature type="domain" description="Fumarate reductase/succinate dehydrogenase flavoprotein-like C-terminal" evidence="13">
    <location>
        <begin position="468"/>
        <end position="500"/>
    </location>
</feature>
<dbReference type="NCBIfam" id="TIGR00551">
    <property type="entry name" value="nadB"/>
    <property type="match status" value="1"/>
</dbReference>
<dbReference type="GO" id="GO:0008734">
    <property type="term" value="F:L-aspartate oxidase activity"/>
    <property type="evidence" value="ECO:0007669"/>
    <property type="project" value="UniProtKB-UniRule"/>
</dbReference>
<evidence type="ECO:0000256" key="4">
    <source>
        <dbReference type="ARBA" id="ARBA00012173"/>
    </source>
</evidence>
<dbReference type="PANTHER" id="PTHR42716:SF2">
    <property type="entry name" value="L-ASPARTATE OXIDASE, CHLOROPLASTIC"/>
    <property type="match status" value="1"/>
</dbReference>
<accession>A0A7S9LSF0</accession>
<dbReference type="UniPathway" id="UPA00253">
    <property type="reaction ID" value="UER00326"/>
</dbReference>
<evidence type="ECO:0000256" key="1">
    <source>
        <dbReference type="ARBA" id="ARBA00001974"/>
    </source>
</evidence>
<evidence type="ECO:0000313" key="14">
    <source>
        <dbReference type="EMBL" id="QPH54388.1"/>
    </source>
</evidence>
<evidence type="ECO:0000256" key="11">
    <source>
        <dbReference type="RuleBase" id="RU362049"/>
    </source>
</evidence>
<keyword evidence="5 11" id="KW-0285">Flavoprotein</keyword>
<dbReference type="InterPro" id="IPR027477">
    <property type="entry name" value="Succ_DH/fumarate_Rdtase_cat_sf"/>
</dbReference>
<organism evidence="14 15">
    <name type="scientific">Pontivivens ytuae</name>
    <dbReference type="NCBI Taxonomy" id="2789856"/>
    <lineage>
        <taxon>Bacteria</taxon>
        <taxon>Pseudomonadati</taxon>
        <taxon>Pseudomonadota</taxon>
        <taxon>Alphaproteobacteria</taxon>
        <taxon>Rhodobacterales</taxon>
        <taxon>Paracoccaceae</taxon>
        <taxon>Pontivivens</taxon>
    </lineage>
</organism>
<feature type="domain" description="FAD-dependent oxidoreductase 2 FAD-binding" evidence="12">
    <location>
        <begin position="12"/>
        <end position="382"/>
    </location>
</feature>
<dbReference type="AlphaFoldDB" id="A0A7S9LSF0"/>
<dbReference type="GO" id="GO:0005737">
    <property type="term" value="C:cytoplasm"/>
    <property type="evidence" value="ECO:0007669"/>
    <property type="project" value="UniProtKB-SubCell"/>
</dbReference>
<dbReference type="Pfam" id="PF00890">
    <property type="entry name" value="FAD_binding_2"/>
    <property type="match status" value="1"/>
</dbReference>
<comment type="pathway">
    <text evidence="2 11">Cofactor biosynthesis; NAD(+) biosynthesis; iminoaspartate from L-aspartate (oxidase route): step 1/1.</text>
</comment>
<dbReference type="RefSeq" id="WP_196103597.1">
    <property type="nucleotide sequence ID" value="NZ_CP064942.1"/>
</dbReference>
<dbReference type="SUPFAM" id="SSF46977">
    <property type="entry name" value="Succinate dehydrogenase/fumarate reductase flavoprotein C-terminal domain"/>
    <property type="match status" value="1"/>
</dbReference>
<protein>
    <recommendedName>
        <fullName evidence="4 10">L-aspartate oxidase</fullName>
        <ecNumber evidence="4 10">1.4.3.16</ecNumber>
    </recommendedName>
</protein>
<dbReference type="Gene3D" id="3.90.700.10">
    <property type="entry name" value="Succinate dehydrogenase/fumarate reductase flavoprotein, catalytic domain"/>
    <property type="match status" value="1"/>
</dbReference>
<evidence type="ECO:0000256" key="3">
    <source>
        <dbReference type="ARBA" id="ARBA00008562"/>
    </source>
</evidence>
<dbReference type="PANTHER" id="PTHR42716">
    <property type="entry name" value="L-ASPARTATE OXIDASE"/>
    <property type="match status" value="1"/>
</dbReference>
<dbReference type="InterPro" id="IPR037099">
    <property type="entry name" value="Fum_R/Succ_DH_flav-like_C_sf"/>
</dbReference>
<dbReference type="InterPro" id="IPR036188">
    <property type="entry name" value="FAD/NAD-bd_sf"/>
</dbReference>
<dbReference type="Gene3D" id="1.20.58.100">
    <property type="entry name" value="Fumarate reductase/succinate dehydrogenase flavoprotein-like, C-terminal domain"/>
    <property type="match status" value="1"/>
</dbReference>
<dbReference type="EMBL" id="CP064942">
    <property type="protein sequence ID" value="QPH54388.1"/>
    <property type="molecule type" value="Genomic_DNA"/>
</dbReference>
<dbReference type="EC" id="1.4.3.16" evidence="4 10"/>
<evidence type="ECO:0000256" key="10">
    <source>
        <dbReference type="NCBIfam" id="TIGR00551"/>
    </source>
</evidence>
<dbReference type="SUPFAM" id="SSF51905">
    <property type="entry name" value="FAD/NAD(P)-binding domain"/>
    <property type="match status" value="1"/>
</dbReference>
<evidence type="ECO:0000256" key="2">
    <source>
        <dbReference type="ARBA" id="ARBA00004950"/>
    </source>
</evidence>
<evidence type="ECO:0000256" key="9">
    <source>
        <dbReference type="ARBA" id="ARBA00048305"/>
    </source>
</evidence>
<dbReference type="PRINTS" id="PR00368">
    <property type="entry name" value="FADPNR"/>
</dbReference>
<keyword evidence="7 11" id="KW-0274">FAD</keyword>
<dbReference type="FunFam" id="3.90.700.10:FF:000002">
    <property type="entry name" value="L-aspartate oxidase"/>
    <property type="match status" value="1"/>
</dbReference>
<comment type="cofactor">
    <cofactor evidence="1 11">
        <name>FAD</name>
        <dbReference type="ChEBI" id="CHEBI:57692"/>
    </cofactor>
</comment>
<gene>
    <name evidence="14" type="ORF">I0K15_00985</name>
</gene>
<dbReference type="Pfam" id="PF02910">
    <property type="entry name" value="Succ_DH_flav_C"/>
    <property type="match status" value="1"/>
</dbReference>
<evidence type="ECO:0000259" key="13">
    <source>
        <dbReference type="Pfam" id="PF02910"/>
    </source>
</evidence>
<reference evidence="14 15" key="1">
    <citation type="submission" date="2020-11" db="EMBL/GenBank/DDBJ databases">
        <title>Description of Pontivivens ytuae sp. nov. isolated from deep sea sediment of Mariana Trench.</title>
        <authorList>
            <person name="Wang Z."/>
            <person name="Sun Q.-L."/>
            <person name="Xu X.-D."/>
            <person name="Tang Y.-Z."/>
            <person name="Zhang J."/>
        </authorList>
    </citation>
    <scope>NUCLEOTIDE SEQUENCE [LARGE SCALE GENOMIC DNA]</scope>
    <source>
        <strain evidence="14 15">MT2928</strain>
    </source>
</reference>
<dbReference type="KEGG" id="poz:I0K15_00985"/>
<evidence type="ECO:0000256" key="7">
    <source>
        <dbReference type="ARBA" id="ARBA00022827"/>
    </source>
</evidence>
<keyword evidence="8 11" id="KW-0560">Oxidoreductase</keyword>
<sequence>MTDNVFEAEGTLIVGAGLAGLFTALKLAPRPCTVLSPEPIGVGASSAWAQGGIAAAVGLGDTAAAHALDTIAAGAGLVDETVARFVTEEAAARIFDLLDYGAPFDKDSEGKLLQSREAAHSASRVVRVSGDQAGRAIMDALIRTAHATPSIRLIENVVVDDLAVADGHVVGALARRTDDPMASPVLFRASEVVLATGGVGGLFAVTTNPARVRGQGLGLAARAGAECIDVEFVQFHPTGIAVDRDPCPLATEALRGHGATLIDEDGHRFVLDTHPDGELAPRDIVARAIHAKIMAGGTALLDTREAVGAAIHEEFPTVAQYCKEAGIDPAQQPIPVRPAQHYHMGGVKTDARGRASLPGLWACGEVAATGLHGANRLASNSLLEAVVFGNRIAADISSRAAGSLRGPVTLPDPVHGPAPRREPTNAIAALRKTMNDHVGVLRSAKGLRTALRQIRKVADAHAGGSRALLNMTDAATLITAAALLREESRGGHFREDFPEPVEAQRTRRPITLTEALKLRATA</sequence>
<dbReference type="InterPro" id="IPR005288">
    <property type="entry name" value="NadB"/>
</dbReference>
<evidence type="ECO:0000256" key="5">
    <source>
        <dbReference type="ARBA" id="ARBA00022630"/>
    </source>
</evidence>